<evidence type="ECO:0000313" key="2">
    <source>
        <dbReference type="Proteomes" id="UP001154282"/>
    </source>
</evidence>
<dbReference type="PANTHER" id="PTHR33563:SF7">
    <property type="entry name" value="USPA DOMAIN-CONTAINING PROTEIN"/>
    <property type="match status" value="1"/>
</dbReference>
<dbReference type="AlphaFoldDB" id="A0AAV0N3X6"/>
<dbReference type="Proteomes" id="UP001154282">
    <property type="component" value="Unassembled WGS sequence"/>
</dbReference>
<reference evidence="1" key="1">
    <citation type="submission" date="2022-08" db="EMBL/GenBank/DDBJ databases">
        <authorList>
            <person name="Gutierrez-Valencia J."/>
        </authorList>
    </citation>
    <scope>NUCLEOTIDE SEQUENCE</scope>
</reference>
<organism evidence="1 2">
    <name type="scientific">Linum tenue</name>
    <dbReference type="NCBI Taxonomy" id="586396"/>
    <lineage>
        <taxon>Eukaryota</taxon>
        <taxon>Viridiplantae</taxon>
        <taxon>Streptophyta</taxon>
        <taxon>Embryophyta</taxon>
        <taxon>Tracheophyta</taxon>
        <taxon>Spermatophyta</taxon>
        <taxon>Magnoliopsida</taxon>
        <taxon>eudicotyledons</taxon>
        <taxon>Gunneridae</taxon>
        <taxon>Pentapetalae</taxon>
        <taxon>rosids</taxon>
        <taxon>fabids</taxon>
        <taxon>Malpighiales</taxon>
        <taxon>Linaceae</taxon>
        <taxon>Linum</taxon>
    </lineage>
</organism>
<dbReference type="Gene3D" id="3.40.50.620">
    <property type="entry name" value="HUPs"/>
    <property type="match status" value="1"/>
</dbReference>
<dbReference type="PANTHER" id="PTHR33563">
    <property type="match status" value="1"/>
</dbReference>
<keyword evidence="2" id="KW-1185">Reference proteome</keyword>
<dbReference type="GO" id="GO:0003856">
    <property type="term" value="F:3-dehydroquinate synthase activity"/>
    <property type="evidence" value="ECO:0007669"/>
    <property type="project" value="InterPro"/>
</dbReference>
<accession>A0AAV0N3X6</accession>
<gene>
    <name evidence="1" type="ORF">LITE_LOCUS31470</name>
</gene>
<dbReference type="InterPro" id="IPR014729">
    <property type="entry name" value="Rossmann-like_a/b/a_fold"/>
</dbReference>
<dbReference type="GO" id="GO:0009073">
    <property type="term" value="P:aromatic amino acid family biosynthetic process"/>
    <property type="evidence" value="ECO:0007669"/>
    <property type="project" value="InterPro"/>
</dbReference>
<comment type="caution">
    <text evidence="1">The sequence shown here is derived from an EMBL/GenBank/DDBJ whole genome shotgun (WGS) entry which is preliminary data.</text>
</comment>
<name>A0AAV0N3X6_9ROSI</name>
<dbReference type="EMBL" id="CAMGYJ010000007">
    <property type="protein sequence ID" value="CAI0453111.1"/>
    <property type="molecule type" value="Genomic_DNA"/>
</dbReference>
<dbReference type="GO" id="GO:0016491">
    <property type="term" value="F:oxidoreductase activity"/>
    <property type="evidence" value="ECO:0007669"/>
    <property type="project" value="InterPro"/>
</dbReference>
<proteinExistence type="predicted"/>
<sequence length="286" mass="32514">MILNHLSFQRNCLSIAASTVQLKNHLEHSCYWLWKWGSTVAISSFHYCLGMNVTAYRTKMREGRSLRSRSHPLAEVLIPTESPGSRGSSKHVVIVMDALKEFSMEPLQWALDWVIEAGCSVTLLGVLPWIPFPFSCKIGLDVWRHVLEDMRGPMGGKSRARNDPKKHQKIRRIMELCKQKQVVPLMKVAMGHPFKLVVLEQTTSLHATFVVLDRHLRRYKTFFEERLPSSAVMMNRHGGVDVIKMKARTDGFDSAATGESPATVPPTPEVILSEELLERLRRQTSI</sequence>
<dbReference type="InterPro" id="IPR002812">
    <property type="entry name" value="DHQS"/>
</dbReference>
<protein>
    <submittedName>
        <fullName evidence="1">Uncharacterized protein</fullName>
    </submittedName>
</protein>
<evidence type="ECO:0000313" key="1">
    <source>
        <dbReference type="EMBL" id="CAI0453111.1"/>
    </source>
</evidence>